<dbReference type="GO" id="GO:0003723">
    <property type="term" value="F:RNA binding"/>
    <property type="evidence" value="ECO:0007669"/>
    <property type="project" value="UniProtKB-KW"/>
</dbReference>
<gene>
    <name evidence="21" type="ORF">RND81_03G184900</name>
</gene>
<dbReference type="SUPFAM" id="SSF56219">
    <property type="entry name" value="DNase I-like"/>
    <property type="match status" value="1"/>
</dbReference>
<comment type="similarity">
    <text evidence="5">Belongs to the CCR4/nocturin family.</text>
</comment>
<dbReference type="FunFam" id="3.60.10.10:FF:000016">
    <property type="entry name" value="Carbon catabolite repressor protein 4 1"/>
    <property type="match status" value="1"/>
</dbReference>
<keyword evidence="9" id="KW-0540">Nuclease</keyword>
<dbReference type="EMBL" id="JBDFQZ010000003">
    <property type="protein sequence ID" value="KAK9742599.1"/>
    <property type="molecule type" value="Genomic_DNA"/>
</dbReference>
<comment type="subunit">
    <text evidence="6">Component of the CCR4-NOT complex, at least composed of CRR4 and CAF1 proteins.</text>
</comment>
<evidence type="ECO:0000256" key="1">
    <source>
        <dbReference type="ARBA" id="ARBA00001663"/>
    </source>
</evidence>
<comment type="cofactor">
    <cofactor evidence="2">
        <name>Mg(2+)</name>
        <dbReference type="ChEBI" id="CHEBI:18420"/>
    </cofactor>
</comment>
<keyword evidence="11" id="KW-0677">Repeat</keyword>
<evidence type="ECO:0000256" key="4">
    <source>
        <dbReference type="ARBA" id="ARBA00004496"/>
    </source>
</evidence>
<evidence type="ECO:0000259" key="20">
    <source>
        <dbReference type="Pfam" id="PF03372"/>
    </source>
</evidence>
<evidence type="ECO:0000256" key="18">
    <source>
        <dbReference type="ARBA" id="ARBA00023242"/>
    </source>
</evidence>
<evidence type="ECO:0000256" key="9">
    <source>
        <dbReference type="ARBA" id="ARBA00022722"/>
    </source>
</evidence>
<comment type="function">
    <text evidence="19">Acts as a catalytic component of the CCR4-NOT core complex, which in the nucleus seems to be a general transcription factor, and in the cytoplasm the major mRNA deadenylase involved in mRNA turnover.</text>
</comment>
<keyword evidence="13" id="KW-0269">Exonuclease</keyword>
<comment type="catalytic activity">
    <reaction evidence="1">
        <text>Exonucleolytic cleavage of poly(A) to 5'-AMP.</text>
        <dbReference type="EC" id="3.1.13.4"/>
    </reaction>
</comment>
<dbReference type="EC" id="3.1.13.4" evidence="7"/>
<evidence type="ECO:0000256" key="7">
    <source>
        <dbReference type="ARBA" id="ARBA00012161"/>
    </source>
</evidence>
<proteinExistence type="inferred from homology"/>
<comment type="caution">
    <text evidence="21">The sequence shown here is derived from an EMBL/GenBank/DDBJ whole genome shotgun (WGS) entry which is preliminary data.</text>
</comment>
<dbReference type="GO" id="GO:0005737">
    <property type="term" value="C:cytoplasm"/>
    <property type="evidence" value="ECO:0007669"/>
    <property type="project" value="UniProtKB-SubCell"/>
</dbReference>
<dbReference type="Proteomes" id="UP001443914">
    <property type="component" value="Unassembled WGS sequence"/>
</dbReference>
<evidence type="ECO:0000313" key="22">
    <source>
        <dbReference type="Proteomes" id="UP001443914"/>
    </source>
</evidence>
<evidence type="ECO:0000256" key="12">
    <source>
        <dbReference type="ARBA" id="ARBA00022801"/>
    </source>
</evidence>
<keyword evidence="14" id="KW-0460">Magnesium</keyword>
<evidence type="ECO:0000256" key="8">
    <source>
        <dbReference type="ARBA" id="ARBA00022490"/>
    </source>
</evidence>
<evidence type="ECO:0000256" key="16">
    <source>
        <dbReference type="ARBA" id="ARBA00023015"/>
    </source>
</evidence>
<sequence length="533" mass="60359">MNSHEFRCEIIPIPTSSPSDVPKHALFFHRFCEEGAEFAPGSGTSRCPIHHSKVGTVECIRCIENGSMESQNRHQSNKRFHVINNHPYKLVSWFDERIEVVVPRCRNWINRVGSCEIFVPVADNVGFSFKLGPASLDHKHDAFYAKDVIATQLSIQRLNLLHRCLVPLVDLNQSDKIGITTEFSDFGSFSVLSYNILSDIYLYPDKYFYCPQWALRWEYRRKNLLHEILLYDADIVCLQEVQSDHFENFFKPELAKYGYLAVYKKKTKEVFTGNGYTIDGCATFFRSDTFNKVIAYELEFSKTALSLIGKLEPSLRDQARVRLIKDNIALVVILEMVGNASSQAPSWSRLCVVNTHIFASKGSPDVKLLQISDLINEIEKTTIIDPRMPLFICGDINSIPGSDPYTLLAKGEVNPACGEEAIDPLGIHPHLKLRHSMNLASAYTASVKPTKDKKRERMNMRERSIGEPSFTGLTPHRQRTLDYIFHTVDNLEVKGLLELPDIVSVGGTLPSPLCSSDHIALMVKFKISRPFLG</sequence>
<name>A0AAW1M147_SAPOF</name>
<keyword evidence="17" id="KW-0804">Transcription</keyword>
<keyword evidence="16" id="KW-0805">Transcription regulation</keyword>
<evidence type="ECO:0000256" key="15">
    <source>
        <dbReference type="ARBA" id="ARBA00022884"/>
    </source>
</evidence>
<evidence type="ECO:0000256" key="11">
    <source>
        <dbReference type="ARBA" id="ARBA00022737"/>
    </source>
</evidence>
<organism evidence="21 22">
    <name type="scientific">Saponaria officinalis</name>
    <name type="common">Common soapwort</name>
    <name type="synonym">Lychnis saponaria</name>
    <dbReference type="NCBI Taxonomy" id="3572"/>
    <lineage>
        <taxon>Eukaryota</taxon>
        <taxon>Viridiplantae</taxon>
        <taxon>Streptophyta</taxon>
        <taxon>Embryophyta</taxon>
        <taxon>Tracheophyta</taxon>
        <taxon>Spermatophyta</taxon>
        <taxon>Magnoliopsida</taxon>
        <taxon>eudicotyledons</taxon>
        <taxon>Gunneridae</taxon>
        <taxon>Pentapetalae</taxon>
        <taxon>Caryophyllales</taxon>
        <taxon>Caryophyllaceae</taxon>
        <taxon>Caryophylleae</taxon>
        <taxon>Saponaria</taxon>
    </lineage>
</organism>
<dbReference type="InterPro" id="IPR005135">
    <property type="entry name" value="Endo/exonuclease/phosphatase"/>
</dbReference>
<feature type="domain" description="Endonuclease/exonuclease/phosphatase" evidence="20">
    <location>
        <begin position="192"/>
        <end position="518"/>
    </location>
</feature>
<evidence type="ECO:0000256" key="14">
    <source>
        <dbReference type="ARBA" id="ARBA00022842"/>
    </source>
</evidence>
<evidence type="ECO:0000256" key="19">
    <source>
        <dbReference type="ARBA" id="ARBA00054840"/>
    </source>
</evidence>
<dbReference type="PANTHER" id="PTHR12121">
    <property type="entry name" value="CARBON CATABOLITE REPRESSOR PROTEIN 4"/>
    <property type="match status" value="1"/>
</dbReference>
<reference evidence="21" key="1">
    <citation type="submission" date="2024-03" db="EMBL/GenBank/DDBJ databases">
        <title>WGS assembly of Saponaria officinalis var. Norfolk2.</title>
        <authorList>
            <person name="Jenkins J."/>
            <person name="Shu S."/>
            <person name="Grimwood J."/>
            <person name="Barry K."/>
            <person name="Goodstein D."/>
            <person name="Schmutz J."/>
            <person name="Leebens-Mack J."/>
            <person name="Osbourn A."/>
        </authorList>
    </citation>
    <scope>NUCLEOTIDE SEQUENCE [LARGE SCALE GENOMIC DNA]</scope>
    <source>
        <strain evidence="21">JIC</strain>
    </source>
</reference>
<keyword evidence="8" id="KW-0963">Cytoplasm</keyword>
<keyword evidence="15" id="KW-0694">RNA-binding</keyword>
<dbReference type="InterPro" id="IPR036691">
    <property type="entry name" value="Endo/exonu/phosph_ase_sf"/>
</dbReference>
<dbReference type="Gene3D" id="3.60.10.10">
    <property type="entry name" value="Endonuclease/exonuclease/phosphatase"/>
    <property type="match status" value="1"/>
</dbReference>
<dbReference type="InterPro" id="IPR050410">
    <property type="entry name" value="CCR4/nocturin_mRNA_transcr"/>
</dbReference>
<dbReference type="AlphaFoldDB" id="A0AAW1M147"/>
<evidence type="ECO:0000256" key="2">
    <source>
        <dbReference type="ARBA" id="ARBA00001946"/>
    </source>
</evidence>
<accession>A0AAW1M147</accession>
<keyword evidence="18" id="KW-0539">Nucleus</keyword>
<keyword evidence="10" id="KW-0479">Metal-binding</keyword>
<dbReference type="Pfam" id="PF03372">
    <property type="entry name" value="Exo_endo_phos"/>
    <property type="match status" value="1"/>
</dbReference>
<dbReference type="GO" id="GO:0004535">
    <property type="term" value="F:poly(A)-specific ribonuclease activity"/>
    <property type="evidence" value="ECO:0007669"/>
    <property type="project" value="UniProtKB-EC"/>
</dbReference>
<dbReference type="GO" id="GO:0005634">
    <property type="term" value="C:nucleus"/>
    <property type="evidence" value="ECO:0007669"/>
    <property type="project" value="UniProtKB-SubCell"/>
</dbReference>
<dbReference type="PANTHER" id="PTHR12121:SF79">
    <property type="entry name" value="CARBON CATABOLITE REPRESSOR PROTEIN 4 HOMOLOG 1-LIKE ISOFORM X1"/>
    <property type="match status" value="1"/>
</dbReference>
<evidence type="ECO:0000256" key="3">
    <source>
        <dbReference type="ARBA" id="ARBA00004123"/>
    </source>
</evidence>
<evidence type="ECO:0000256" key="10">
    <source>
        <dbReference type="ARBA" id="ARBA00022723"/>
    </source>
</evidence>
<evidence type="ECO:0000256" key="5">
    <source>
        <dbReference type="ARBA" id="ARBA00010774"/>
    </source>
</evidence>
<evidence type="ECO:0000313" key="21">
    <source>
        <dbReference type="EMBL" id="KAK9742599.1"/>
    </source>
</evidence>
<protein>
    <recommendedName>
        <fullName evidence="7">poly(A)-specific ribonuclease</fullName>
        <ecNumber evidence="7">3.1.13.4</ecNumber>
    </recommendedName>
</protein>
<keyword evidence="12" id="KW-0378">Hydrolase</keyword>
<keyword evidence="22" id="KW-1185">Reference proteome</keyword>
<evidence type="ECO:0000256" key="17">
    <source>
        <dbReference type="ARBA" id="ARBA00023163"/>
    </source>
</evidence>
<evidence type="ECO:0000256" key="13">
    <source>
        <dbReference type="ARBA" id="ARBA00022839"/>
    </source>
</evidence>
<comment type="subcellular location">
    <subcellularLocation>
        <location evidence="4">Cytoplasm</location>
    </subcellularLocation>
    <subcellularLocation>
        <location evidence="3">Nucleus</location>
    </subcellularLocation>
</comment>
<dbReference type="GO" id="GO:0046872">
    <property type="term" value="F:metal ion binding"/>
    <property type="evidence" value="ECO:0007669"/>
    <property type="project" value="UniProtKB-KW"/>
</dbReference>
<evidence type="ECO:0000256" key="6">
    <source>
        <dbReference type="ARBA" id="ARBA00011757"/>
    </source>
</evidence>